<keyword evidence="3" id="KW-1185">Reference proteome</keyword>
<feature type="chain" id="PRO_5043025734" description="Thionin-like protein" evidence="1">
    <location>
        <begin position="28"/>
        <end position="110"/>
    </location>
</feature>
<accession>A0AAN9NL46</accession>
<feature type="signal peptide" evidence="1">
    <location>
        <begin position="1"/>
        <end position="27"/>
    </location>
</feature>
<dbReference type="Proteomes" id="UP001374584">
    <property type="component" value="Unassembled WGS sequence"/>
</dbReference>
<proteinExistence type="predicted"/>
<dbReference type="AlphaFoldDB" id="A0AAN9NL46"/>
<dbReference type="EMBL" id="JAYMYR010000003">
    <property type="protein sequence ID" value="KAK7372519.1"/>
    <property type="molecule type" value="Genomic_DNA"/>
</dbReference>
<evidence type="ECO:0008006" key="4">
    <source>
        <dbReference type="Google" id="ProtNLM"/>
    </source>
</evidence>
<name>A0AAN9NL46_PHACN</name>
<evidence type="ECO:0000256" key="1">
    <source>
        <dbReference type="SAM" id="SignalP"/>
    </source>
</evidence>
<protein>
    <recommendedName>
        <fullName evidence="4">Thionin-like protein</fullName>
    </recommendedName>
</protein>
<evidence type="ECO:0000313" key="3">
    <source>
        <dbReference type="Proteomes" id="UP001374584"/>
    </source>
</evidence>
<dbReference type="PROSITE" id="PS51257">
    <property type="entry name" value="PROKAR_LIPOPROTEIN"/>
    <property type="match status" value="1"/>
</dbReference>
<organism evidence="2 3">
    <name type="scientific">Phaseolus coccineus</name>
    <name type="common">Scarlet runner bean</name>
    <name type="synonym">Phaseolus multiflorus</name>
    <dbReference type="NCBI Taxonomy" id="3886"/>
    <lineage>
        <taxon>Eukaryota</taxon>
        <taxon>Viridiplantae</taxon>
        <taxon>Streptophyta</taxon>
        <taxon>Embryophyta</taxon>
        <taxon>Tracheophyta</taxon>
        <taxon>Spermatophyta</taxon>
        <taxon>Magnoliopsida</taxon>
        <taxon>eudicotyledons</taxon>
        <taxon>Gunneridae</taxon>
        <taxon>Pentapetalae</taxon>
        <taxon>rosids</taxon>
        <taxon>fabids</taxon>
        <taxon>Fabales</taxon>
        <taxon>Fabaceae</taxon>
        <taxon>Papilionoideae</taxon>
        <taxon>50 kb inversion clade</taxon>
        <taxon>NPAAA clade</taxon>
        <taxon>indigoferoid/millettioid clade</taxon>
        <taxon>Phaseoleae</taxon>
        <taxon>Phaseolus</taxon>
    </lineage>
</organism>
<keyword evidence="1" id="KW-0732">Signal</keyword>
<evidence type="ECO:0000313" key="2">
    <source>
        <dbReference type="EMBL" id="KAK7372519.1"/>
    </source>
</evidence>
<comment type="caution">
    <text evidence="2">The sequence shown here is derived from an EMBL/GenBank/DDBJ whole genome shotgun (WGS) entry which is preliminary data.</text>
</comment>
<sequence>MMRNKKMKSIRIVIMMMMMIMLSCTEANDIIPEKSCSAKCAPGCVFANIAYPICYAICMDKCKHPDPPSVYSDCISSCSIITKSSSHNIEDRAAMKEALKSCSRKCHFKL</sequence>
<reference evidence="2 3" key="1">
    <citation type="submission" date="2024-01" db="EMBL/GenBank/DDBJ databases">
        <title>The genomes of 5 underutilized Papilionoideae crops provide insights into root nodulation and disease resistanc.</title>
        <authorList>
            <person name="Jiang F."/>
        </authorList>
    </citation>
    <scope>NUCLEOTIDE SEQUENCE [LARGE SCALE GENOMIC DNA]</scope>
    <source>
        <strain evidence="2">JINMINGXINNONG_FW02</strain>
        <tissue evidence="2">Leaves</tissue>
    </source>
</reference>
<gene>
    <name evidence="2" type="ORF">VNO80_05900</name>
</gene>